<reference evidence="3 4" key="1">
    <citation type="journal article" date="2021" name="Elife">
        <title>Chloroplast acquisition without the gene transfer in kleptoplastic sea slugs, Plakobranchus ocellatus.</title>
        <authorList>
            <person name="Maeda T."/>
            <person name="Takahashi S."/>
            <person name="Yoshida T."/>
            <person name="Shimamura S."/>
            <person name="Takaki Y."/>
            <person name="Nagai Y."/>
            <person name="Toyoda A."/>
            <person name="Suzuki Y."/>
            <person name="Arimoto A."/>
            <person name="Ishii H."/>
            <person name="Satoh N."/>
            <person name="Nishiyama T."/>
            <person name="Hasebe M."/>
            <person name="Maruyama T."/>
            <person name="Minagawa J."/>
            <person name="Obokata J."/>
            <person name="Shigenobu S."/>
        </authorList>
    </citation>
    <scope>NUCLEOTIDE SEQUENCE [LARGE SCALE GENOMIC DNA]</scope>
</reference>
<keyword evidence="4" id="KW-1185">Reference proteome</keyword>
<name>A0AAV4BRI5_9GAST</name>
<dbReference type="GO" id="GO:0008061">
    <property type="term" value="F:chitin binding"/>
    <property type="evidence" value="ECO:0007669"/>
    <property type="project" value="InterPro"/>
</dbReference>
<dbReference type="InterPro" id="IPR002557">
    <property type="entry name" value="Chitin-bd_dom"/>
</dbReference>
<accession>A0AAV4BRI5</accession>
<gene>
    <name evidence="3" type="ORF">PoB_004959600</name>
</gene>
<feature type="signal peptide" evidence="1">
    <location>
        <begin position="1"/>
        <end position="21"/>
    </location>
</feature>
<comment type="caution">
    <text evidence="3">The sequence shown here is derived from an EMBL/GenBank/DDBJ whole genome shotgun (WGS) entry which is preliminary data.</text>
</comment>
<evidence type="ECO:0000313" key="4">
    <source>
        <dbReference type="Proteomes" id="UP000735302"/>
    </source>
</evidence>
<protein>
    <recommendedName>
        <fullName evidence="2">Chitin-binding type-2 domain-containing protein</fullName>
    </recommendedName>
</protein>
<keyword evidence="1" id="KW-0732">Signal</keyword>
<feature type="chain" id="PRO_5043584951" description="Chitin-binding type-2 domain-containing protein" evidence="1">
    <location>
        <begin position="22"/>
        <end position="184"/>
    </location>
</feature>
<dbReference type="Proteomes" id="UP000735302">
    <property type="component" value="Unassembled WGS sequence"/>
</dbReference>
<evidence type="ECO:0000259" key="2">
    <source>
        <dbReference type="PROSITE" id="PS50940"/>
    </source>
</evidence>
<sequence>MLRSGFLCLSAFLVAAAAAAASKIESSETRASCLEGVVKNVQACSREYRICQEGRWNAAICAVGIFDPDVNTCVLSHPRCPIAKFSPQQRRSLTVERQTRINQQPADCSFSYACPSNLTAPFVYPYWDSCDSYILCDRGVLSILSCRFQNYNYYNPRTMSCEEFATQTNTCVYRLDTDLSPVNT</sequence>
<organism evidence="3 4">
    <name type="scientific">Plakobranchus ocellatus</name>
    <dbReference type="NCBI Taxonomy" id="259542"/>
    <lineage>
        <taxon>Eukaryota</taxon>
        <taxon>Metazoa</taxon>
        <taxon>Spiralia</taxon>
        <taxon>Lophotrochozoa</taxon>
        <taxon>Mollusca</taxon>
        <taxon>Gastropoda</taxon>
        <taxon>Heterobranchia</taxon>
        <taxon>Euthyneura</taxon>
        <taxon>Panpulmonata</taxon>
        <taxon>Sacoglossa</taxon>
        <taxon>Placobranchoidea</taxon>
        <taxon>Plakobranchidae</taxon>
        <taxon>Plakobranchus</taxon>
    </lineage>
</organism>
<evidence type="ECO:0000256" key="1">
    <source>
        <dbReference type="SAM" id="SignalP"/>
    </source>
</evidence>
<proteinExistence type="predicted"/>
<dbReference type="EMBL" id="BLXT01005500">
    <property type="protein sequence ID" value="GFO23091.1"/>
    <property type="molecule type" value="Genomic_DNA"/>
</dbReference>
<dbReference type="GO" id="GO:0005576">
    <property type="term" value="C:extracellular region"/>
    <property type="evidence" value="ECO:0007669"/>
    <property type="project" value="InterPro"/>
</dbReference>
<evidence type="ECO:0000313" key="3">
    <source>
        <dbReference type="EMBL" id="GFO23091.1"/>
    </source>
</evidence>
<dbReference type="AlphaFoldDB" id="A0AAV4BRI5"/>
<feature type="domain" description="Chitin-binding type-2" evidence="2">
    <location>
        <begin position="111"/>
        <end position="173"/>
    </location>
</feature>
<dbReference type="PROSITE" id="PS50940">
    <property type="entry name" value="CHIT_BIND_II"/>
    <property type="match status" value="1"/>
</dbReference>